<accession>A0A644STL6</accession>
<sequence length="121" mass="13760">MSYSRIQQFSIVFAFIMITWGLLPFFNLGGTTLNNNTMATSTILFLLGIAYPLIVFIPEWKKAVLLVEGIIFASVGLAFLEPLFNLYFLIIGIFFIVISVLAYANKLPKSISRFFNTKNRY</sequence>
<keyword evidence="1" id="KW-0472">Membrane</keyword>
<dbReference type="EMBL" id="VSSQ01000006">
    <property type="protein sequence ID" value="MPL57975.1"/>
    <property type="molecule type" value="Genomic_DNA"/>
</dbReference>
<evidence type="ECO:0000256" key="1">
    <source>
        <dbReference type="SAM" id="Phobius"/>
    </source>
</evidence>
<protein>
    <submittedName>
        <fullName evidence="2">Uncharacterized protein</fullName>
    </submittedName>
</protein>
<reference evidence="2" key="1">
    <citation type="submission" date="2019-08" db="EMBL/GenBank/DDBJ databases">
        <authorList>
            <person name="Kucharzyk K."/>
            <person name="Murdoch R.W."/>
            <person name="Higgins S."/>
            <person name="Loffler F."/>
        </authorList>
    </citation>
    <scope>NUCLEOTIDE SEQUENCE</scope>
</reference>
<name>A0A644STL6_9ZZZZ</name>
<proteinExistence type="predicted"/>
<evidence type="ECO:0000313" key="2">
    <source>
        <dbReference type="EMBL" id="MPL57975.1"/>
    </source>
</evidence>
<feature type="transmembrane region" description="Helical" evidence="1">
    <location>
        <begin position="38"/>
        <end position="56"/>
    </location>
</feature>
<gene>
    <name evidence="2" type="ORF">SDC9_03500</name>
</gene>
<keyword evidence="1" id="KW-0812">Transmembrane</keyword>
<feature type="transmembrane region" description="Helical" evidence="1">
    <location>
        <begin position="63"/>
        <end position="80"/>
    </location>
</feature>
<organism evidence="2">
    <name type="scientific">bioreactor metagenome</name>
    <dbReference type="NCBI Taxonomy" id="1076179"/>
    <lineage>
        <taxon>unclassified sequences</taxon>
        <taxon>metagenomes</taxon>
        <taxon>ecological metagenomes</taxon>
    </lineage>
</organism>
<feature type="transmembrane region" description="Helical" evidence="1">
    <location>
        <begin position="9"/>
        <end position="26"/>
    </location>
</feature>
<dbReference type="AlphaFoldDB" id="A0A644STL6"/>
<comment type="caution">
    <text evidence="2">The sequence shown here is derived from an EMBL/GenBank/DDBJ whole genome shotgun (WGS) entry which is preliminary data.</text>
</comment>
<keyword evidence="1" id="KW-1133">Transmembrane helix</keyword>
<feature type="transmembrane region" description="Helical" evidence="1">
    <location>
        <begin position="86"/>
        <end position="104"/>
    </location>
</feature>